<evidence type="ECO:0008006" key="8">
    <source>
        <dbReference type="Google" id="ProtNLM"/>
    </source>
</evidence>
<accession>A0ABQ0APZ4</accession>
<evidence type="ECO:0000256" key="2">
    <source>
        <dbReference type="ARBA" id="ARBA00029447"/>
    </source>
</evidence>
<dbReference type="InterPro" id="IPR004090">
    <property type="entry name" value="Chemotax_Me-accpt_rcpt"/>
</dbReference>
<evidence type="ECO:0000259" key="5">
    <source>
        <dbReference type="SMART" id="SM00304"/>
    </source>
</evidence>
<keyword evidence="1" id="KW-0145">Chemotaxis</keyword>
<dbReference type="InterPro" id="IPR003660">
    <property type="entry name" value="HAMP_dom"/>
</dbReference>
<dbReference type="SUPFAM" id="SSF158472">
    <property type="entry name" value="HAMP domain-like"/>
    <property type="match status" value="1"/>
</dbReference>
<sequence>MQSLKSLKIAHKLPLFVVGFGVLLTALFVTVSTINFQKSAFHQAEHQFESLIAGRKTAFQSLLRGVNADLMTLASMPSTATAIQRLSAAWSNLGADAADIARKTYITENPFPAGERHNLDRGKQTIPYNIHHSKFHPSFRTLLTAKGYYDAFLVSMPGDVIYSVFKEDDYGTNLMNGAYKDSDLGVLFRKALEAEAGEVIFSDIARFAASGNVPAAFAATKIVVPSGQTVGVLILQIPVGMINVIMNDDQGIQESVDIFLAGPDLTARSHSRFEDGHSTLDQLPASDYLTQALAGNSRFTTEATGLRGQPVAAYAEAIPLKSGTWVIAIEQDRAELMAPVIRDRNILLMVSLAGAAVMSFLGWLFAGTITRPLDRICQSMDAVSSGNLDTDVPEAERGDEIGKIGKTLVSMQEDLQQARIAEEQRAALQQEQQVVVENLSAGLVRLSEGDFSVSIDQAFSGEHEKLRLNYNQTIETLSGTVSQVINASSSIRNGATEISRASDDLSNRTESQAATLEETAAALDELTASVKSAADGARSVEATMGDAKLEAENTGEVVQSAVSAMTEIEESSNQIGQIISVIDDIAFQTNLLALNAGVEAARAGEAGKGFAVVASEVRALAQRSSDAAMEIKTLISDSSKQVERGVDLVGKAGEALNNIVERVSHISQLVSGIAEGAVEQSTGLNEINTGVTQLDQVTQQNAAMVEQATAAGHLLSSDSTQLAQLVSGFSIKGGATVTPMQAAPSAEAPLPSAHGDEDWNLDEVMPASSSLTAQADGNAAKDLWQDF</sequence>
<dbReference type="EMBL" id="BAABWU010000016">
    <property type="protein sequence ID" value="GAA6197940.1"/>
    <property type="molecule type" value="Genomic_DNA"/>
</dbReference>
<dbReference type="PRINTS" id="PR00260">
    <property type="entry name" value="CHEMTRNSDUCR"/>
</dbReference>
<dbReference type="RefSeq" id="WP_353401738.1">
    <property type="nucleotide sequence ID" value="NZ_BAABWU010000016.1"/>
</dbReference>
<dbReference type="Pfam" id="PF00015">
    <property type="entry name" value="MCPsignal"/>
    <property type="match status" value="1"/>
</dbReference>
<dbReference type="InterPro" id="IPR004089">
    <property type="entry name" value="MCPsignal_dom"/>
</dbReference>
<dbReference type="Gene3D" id="6.10.340.10">
    <property type="match status" value="1"/>
</dbReference>
<evidence type="ECO:0000259" key="4">
    <source>
        <dbReference type="SMART" id="SM00283"/>
    </source>
</evidence>
<comment type="caution">
    <text evidence="6">The sequence shown here is derived from an EMBL/GenBank/DDBJ whole genome shotgun (WGS) entry which is preliminary data.</text>
</comment>
<feature type="transmembrane region" description="Helical" evidence="3">
    <location>
        <begin position="15"/>
        <end position="36"/>
    </location>
</feature>
<feature type="domain" description="Methyl-accepting transducer" evidence="4">
    <location>
        <begin position="483"/>
        <end position="730"/>
    </location>
</feature>
<feature type="domain" description="HAMP" evidence="5">
    <location>
        <begin position="430"/>
        <end position="482"/>
    </location>
</feature>
<keyword evidence="3" id="KW-0812">Transmembrane</keyword>
<dbReference type="SUPFAM" id="SSF58104">
    <property type="entry name" value="Methyl-accepting chemotaxis protein (MCP) signaling domain"/>
    <property type="match status" value="1"/>
</dbReference>
<dbReference type="CDD" id="cd11386">
    <property type="entry name" value="MCP_signal"/>
    <property type="match status" value="1"/>
</dbReference>
<feature type="transmembrane region" description="Helical" evidence="3">
    <location>
        <begin position="346"/>
        <end position="366"/>
    </location>
</feature>
<proteinExistence type="inferred from homology"/>
<evidence type="ECO:0000313" key="7">
    <source>
        <dbReference type="Proteomes" id="UP001441944"/>
    </source>
</evidence>
<protein>
    <recommendedName>
        <fullName evidence="8">Methyl-accepting chemotaxis protein</fullName>
    </recommendedName>
</protein>
<dbReference type="Proteomes" id="UP001441944">
    <property type="component" value="Unassembled WGS sequence"/>
</dbReference>
<dbReference type="PANTHER" id="PTHR43531">
    <property type="entry name" value="PROTEIN ICFG"/>
    <property type="match status" value="1"/>
</dbReference>
<evidence type="ECO:0000256" key="1">
    <source>
        <dbReference type="ARBA" id="ARBA00022500"/>
    </source>
</evidence>
<dbReference type="Pfam" id="PF00672">
    <property type="entry name" value="HAMP"/>
    <property type="match status" value="1"/>
</dbReference>
<organism evidence="6 7">
    <name type="scientific">Pseudophaeobacter arcticus</name>
    <dbReference type="NCBI Taxonomy" id="385492"/>
    <lineage>
        <taxon>Bacteria</taxon>
        <taxon>Pseudomonadati</taxon>
        <taxon>Pseudomonadota</taxon>
        <taxon>Alphaproteobacteria</taxon>
        <taxon>Rhodobacterales</taxon>
        <taxon>Paracoccaceae</taxon>
        <taxon>Pseudophaeobacter</taxon>
    </lineage>
</organism>
<name>A0ABQ0APZ4_9RHOB</name>
<evidence type="ECO:0000313" key="6">
    <source>
        <dbReference type="EMBL" id="GAA6197940.1"/>
    </source>
</evidence>
<dbReference type="Gene3D" id="1.10.287.950">
    <property type="entry name" value="Methyl-accepting chemotaxis protein"/>
    <property type="match status" value="1"/>
</dbReference>
<evidence type="ECO:0000256" key="3">
    <source>
        <dbReference type="SAM" id="Phobius"/>
    </source>
</evidence>
<feature type="domain" description="HAMP" evidence="5">
    <location>
        <begin position="367"/>
        <end position="420"/>
    </location>
</feature>
<keyword evidence="3" id="KW-0472">Membrane</keyword>
<keyword evidence="7" id="KW-1185">Reference proteome</keyword>
<dbReference type="PANTHER" id="PTHR43531:SF11">
    <property type="entry name" value="METHYL-ACCEPTING CHEMOTAXIS PROTEIN 3"/>
    <property type="match status" value="1"/>
</dbReference>
<dbReference type="InterPro" id="IPR051310">
    <property type="entry name" value="MCP_chemotaxis"/>
</dbReference>
<comment type="similarity">
    <text evidence="2">Belongs to the methyl-accepting chemotaxis (MCP) protein family.</text>
</comment>
<reference evidence="6 7" key="1">
    <citation type="submission" date="2024-04" db="EMBL/GenBank/DDBJ databases">
        <title>Draft genome sequence of Pseudophaeobacter arcticus NBRC 116598.</title>
        <authorList>
            <person name="Miyakawa T."/>
            <person name="Kusuya Y."/>
            <person name="Miura T."/>
        </authorList>
    </citation>
    <scope>NUCLEOTIDE SEQUENCE [LARGE SCALE GENOMIC DNA]</scope>
    <source>
        <strain evidence="6 7">SU-CL00105</strain>
    </source>
</reference>
<gene>
    <name evidence="6" type="ORF">NBRC116598_33850</name>
</gene>
<keyword evidence="3" id="KW-1133">Transmembrane helix</keyword>
<dbReference type="SMART" id="SM00283">
    <property type="entry name" value="MA"/>
    <property type="match status" value="1"/>
</dbReference>
<dbReference type="CDD" id="cd06225">
    <property type="entry name" value="HAMP"/>
    <property type="match status" value="1"/>
</dbReference>
<dbReference type="SMART" id="SM00304">
    <property type="entry name" value="HAMP"/>
    <property type="match status" value="2"/>
</dbReference>